<proteinExistence type="predicted"/>
<dbReference type="EMBL" id="JAACJN010000031">
    <property type="protein sequence ID" value="KAF5387581.1"/>
    <property type="molecule type" value="Genomic_DNA"/>
</dbReference>
<keyword evidence="3" id="KW-1185">Reference proteome</keyword>
<dbReference type="Gene3D" id="3.90.180.10">
    <property type="entry name" value="Medium-chain alcohol dehydrogenases, catalytic domain"/>
    <property type="match status" value="1"/>
</dbReference>
<protein>
    <recommendedName>
        <fullName evidence="1">Enoyl reductase (ER) domain-containing protein</fullName>
    </recommendedName>
</protein>
<dbReference type="InterPro" id="IPR011032">
    <property type="entry name" value="GroES-like_sf"/>
</dbReference>
<evidence type="ECO:0000313" key="3">
    <source>
        <dbReference type="Proteomes" id="UP000518752"/>
    </source>
</evidence>
<accession>A0A8H5HQU5</accession>
<organism evidence="2 3">
    <name type="scientific">Collybiopsis confluens</name>
    <dbReference type="NCBI Taxonomy" id="2823264"/>
    <lineage>
        <taxon>Eukaryota</taxon>
        <taxon>Fungi</taxon>
        <taxon>Dikarya</taxon>
        <taxon>Basidiomycota</taxon>
        <taxon>Agaricomycotina</taxon>
        <taxon>Agaricomycetes</taxon>
        <taxon>Agaricomycetidae</taxon>
        <taxon>Agaricales</taxon>
        <taxon>Marasmiineae</taxon>
        <taxon>Omphalotaceae</taxon>
        <taxon>Collybiopsis</taxon>
    </lineage>
</organism>
<dbReference type="Proteomes" id="UP000518752">
    <property type="component" value="Unassembled WGS sequence"/>
</dbReference>
<name>A0A8H5HQU5_9AGAR</name>
<dbReference type="CDD" id="cd08249">
    <property type="entry name" value="enoyl_reductase_like"/>
    <property type="match status" value="1"/>
</dbReference>
<dbReference type="InterPro" id="IPR020843">
    <property type="entry name" value="ER"/>
</dbReference>
<dbReference type="InterPro" id="IPR013154">
    <property type="entry name" value="ADH-like_N"/>
</dbReference>
<dbReference type="PANTHER" id="PTHR45348:SF2">
    <property type="entry name" value="ZINC-TYPE ALCOHOL DEHYDROGENASE-LIKE PROTEIN C2E1P3.01"/>
    <property type="match status" value="1"/>
</dbReference>
<dbReference type="SUPFAM" id="SSF51735">
    <property type="entry name" value="NAD(P)-binding Rossmann-fold domains"/>
    <property type="match status" value="1"/>
</dbReference>
<dbReference type="Pfam" id="PF00107">
    <property type="entry name" value="ADH_zinc_N"/>
    <property type="match status" value="1"/>
</dbReference>
<dbReference type="PANTHER" id="PTHR45348">
    <property type="entry name" value="HYPOTHETICAL OXIDOREDUCTASE (EUROFUNG)"/>
    <property type="match status" value="1"/>
</dbReference>
<dbReference type="GO" id="GO:0016651">
    <property type="term" value="F:oxidoreductase activity, acting on NAD(P)H"/>
    <property type="evidence" value="ECO:0007669"/>
    <property type="project" value="InterPro"/>
</dbReference>
<evidence type="ECO:0000259" key="1">
    <source>
        <dbReference type="SMART" id="SM00829"/>
    </source>
</evidence>
<evidence type="ECO:0000313" key="2">
    <source>
        <dbReference type="EMBL" id="KAF5387581.1"/>
    </source>
</evidence>
<sequence length="337" mass="36624">MVQTQKALFLTSTYKYEISSRAIPKPSQGQILVKVKSVSLNPADWKVRDPKRDFIKHFPVVLGHDAAGDVVDIGEGVTTFSTNDRVFFQCAGYIDDDYGAFQEYALVPAEIASRIPSKFSYNQAASIPLVLTTATVGLLTPIPFGAGLSPTFDLDVKYTGQSAFVVGGGTSIGQFGKLSPIPICNIIVVRELTVILAIQLLKILDFRHIITNSAEEHFDYLRSLGATDLIDRNKIPDEDLAKVVEGLAEGKVDAVIDTAGTAATQAASLACLKNGKHLPTVNPLQTEVPENKSAVFIFGSTWVDYNREFGRAQWAKLEGLFKTGDLKPCRLIELSGD</sequence>
<dbReference type="Pfam" id="PF08240">
    <property type="entry name" value="ADH_N"/>
    <property type="match status" value="1"/>
</dbReference>
<feature type="domain" description="Enoyl reductase (ER)" evidence="1">
    <location>
        <begin position="11"/>
        <end position="336"/>
    </location>
</feature>
<dbReference type="SMART" id="SM00829">
    <property type="entry name" value="PKS_ER"/>
    <property type="match status" value="1"/>
</dbReference>
<dbReference type="AlphaFoldDB" id="A0A8H5HQU5"/>
<dbReference type="InterPro" id="IPR047122">
    <property type="entry name" value="Trans-enoyl_RdTase-like"/>
</dbReference>
<comment type="caution">
    <text evidence="2">The sequence shown here is derived from an EMBL/GenBank/DDBJ whole genome shotgun (WGS) entry which is preliminary data.</text>
</comment>
<dbReference type="SUPFAM" id="SSF50129">
    <property type="entry name" value="GroES-like"/>
    <property type="match status" value="1"/>
</dbReference>
<dbReference type="Gene3D" id="3.40.50.720">
    <property type="entry name" value="NAD(P)-binding Rossmann-like Domain"/>
    <property type="match status" value="1"/>
</dbReference>
<dbReference type="OrthoDB" id="3233595at2759"/>
<dbReference type="InterPro" id="IPR013149">
    <property type="entry name" value="ADH-like_C"/>
</dbReference>
<reference evidence="2 3" key="1">
    <citation type="journal article" date="2020" name="ISME J.">
        <title>Uncovering the hidden diversity of litter-decomposition mechanisms in mushroom-forming fungi.</title>
        <authorList>
            <person name="Floudas D."/>
            <person name="Bentzer J."/>
            <person name="Ahren D."/>
            <person name="Johansson T."/>
            <person name="Persson P."/>
            <person name="Tunlid A."/>
        </authorList>
    </citation>
    <scope>NUCLEOTIDE SEQUENCE [LARGE SCALE GENOMIC DNA]</scope>
    <source>
        <strain evidence="2 3">CBS 406.79</strain>
    </source>
</reference>
<dbReference type="InterPro" id="IPR036291">
    <property type="entry name" value="NAD(P)-bd_dom_sf"/>
</dbReference>
<gene>
    <name evidence="2" type="ORF">D9757_006587</name>
</gene>